<dbReference type="Pfam" id="PF17769">
    <property type="entry name" value="PurK_C"/>
    <property type="match status" value="1"/>
</dbReference>
<organism evidence="13 14">
    <name type="scientific">Endocarpon pusillum</name>
    <dbReference type="NCBI Taxonomy" id="364733"/>
    <lineage>
        <taxon>Eukaryota</taxon>
        <taxon>Fungi</taxon>
        <taxon>Dikarya</taxon>
        <taxon>Ascomycota</taxon>
        <taxon>Pezizomycotina</taxon>
        <taxon>Eurotiomycetes</taxon>
        <taxon>Chaetothyriomycetidae</taxon>
        <taxon>Verrucariales</taxon>
        <taxon>Verrucariaceae</taxon>
        <taxon>Endocarpon</taxon>
    </lineage>
</organism>
<dbReference type="InterPro" id="IPR005875">
    <property type="entry name" value="PurK"/>
</dbReference>
<dbReference type="SUPFAM" id="SSF52255">
    <property type="entry name" value="N5-CAIR mutase (phosphoribosylaminoimidazole carboxylase, PurE)"/>
    <property type="match status" value="1"/>
</dbReference>
<dbReference type="InterPro" id="IPR054350">
    <property type="entry name" value="PurT/PurK_preATP-grasp"/>
</dbReference>
<evidence type="ECO:0000256" key="6">
    <source>
        <dbReference type="ARBA" id="ARBA00022741"/>
    </source>
</evidence>
<dbReference type="NCBIfam" id="TIGR01162">
    <property type="entry name" value="purE"/>
    <property type="match status" value="1"/>
</dbReference>
<evidence type="ECO:0000256" key="5">
    <source>
        <dbReference type="ARBA" id="ARBA00021059"/>
    </source>
</evidence>
<dbReference type="UniPathway" id="UPA00074">
    <property type="reaction ID" value="UER00130"/>
</dbReference>
<evidence type="ECO:0000256" key="8">
    <source>
        <dbReference type="ARBA" id="ARBA00022793"/>
    </source>
</evidence>
<dbReference type="Pfam" id="PF00731">
    <property type="entry name" value="AIRC"/>
    <property type="match status" value="1"/>
</dbReference>
<dbReference type="FunFam" id="3.40.50.1970:FF:000013">
    <property type="entry name" value="Phosphoribosylaminoimidazole carboxylase"/>
    <property type="match status" value="1"/>
</dbReference>
<reference evidence="13" key="1">
    <citation type="submission" date="2020-02" db="EMBL/GenBank/DDBJ databases">
        <authorList>
            <person name="Palmer J.M."/>
        </authorList>
    </citation>
    <scope>NUCLEOTIDE SEQUENCE</scope>
    <source>
        <strain evidence="13">EPUS1.4</strain>
        <tissue evidence="13">Thallus</tissue>
    </source>
</reference>
<dbReference type="Pfam" id="PF22660">
    <property type="entry name" value="RS_preATP-grasp-like"/>
    <property type="match status" value="1"/>
</dbReference>
<evidence type="ECO:0000256" key="7">
    <source>
        <dbReference type="ARBA" id="ARBA00022755"/>
    </source>
</evidence>
<evidence type="ECO:0000256" key="4">
    <source>
        <dbReference type="ARBA" id="ARBA00012329"/>
    </source>
</evidence>
<name>A0A8H7AF30_9EURO</name>
<evidence type="ECO:0000256" key="2">
    <source>
        <dbReference type="ARBA" id="ARBA00004747"/>
    </source>
</evidence>
<dbReference type="InterPro" id="IPR040686">
    <property type="entry name" value="PurK_C"/>
</dbReference>
<dbReference type="InterPro" id="IPR016185">
    <property type="entry name" value="PreATP-grasp_dom_sf"/>
</dbReference>
<dbReference type="PANTHER" id="PTHR11609">
    <property type="entry name" value="PURINE BIOSYNTHESIS PROTEIN 6/7, PUR6/7"/>
    <property type="match status" value="1"/>
</dbReference>
<dbReference type="GO" id="GO:0006189">
    <property type="term" value="P:'de novo' IMP biosynthetic process"/>
    <property type="evidence" value="ECO:0007669"/>
    <property type="project" value="UniProtKB-UniRule"/>
</dbReference>
<dbReference type="InterPro" id="IPR011761">
    <property type="entry name" value="ATP-grasp"/>
</dbReference>
<dbReference type="HAMAP" id="MF_01928">
    <property type="entry name" value="PurK"/>
    <property type="match status" value="1"/>
</dbReference>
<evidence type="ECO:0000256" key="1">
    <source>
        <dbReference type="ARBA" id="ARBA00001244"/>
    </source>
</evidence>
<keyword evidence="8 11" id="KW-0210">Decarboxylase</keyword>
<dbReference type="SUPFAM" id="SSF51246">
    <property type="entry name" value="Rudiment single hybrid motif"/>
    <property type="match status" value="1"/>
</dbReference>
<dbReference type="GO" id="GO:0046872">
    <property type="term" value="F:metal ion binding"/>
    <property type="evidence" value="ECO:0007669"/>
    <property type="project" value="InterPro"/>
</dbReference>
<gene>
    <name evidence="13" type="ORF">GJ744_009952</name>
</gene>
<evidence type="ECO:0000256" key="9">
    <source>
        <dbReference type="ARBA" id="ARBA00022840"/>
    </source>
</evidence>
<dbReference type="GO" id="GO:0005524">
    <property type="term" value="F:ATP binding"/>
    <property type="evidence" value="ECO:0007669"/>
    <property type="project" value="UniProtKB-UniRule"/>
</dbReference>
<dbReference type="SUPFAM" id="SSF56059">
    <property type="entry name" value="Glutathione synthetase ATP-binding domain-like"/>
    <property type="match status" value="1"/>
</dbReference>
<dbReference type="SMART" id="SM01001">
    <property type="entry name" value="AIRC"/>
    <property type="match status" value="1"/>
</dbReference>
<keyword evidence="14" id="KW-1185">Reference proteome</keyword>
<dbReference type="GO" id="GO:0004638">
    <property type="term" value="F:phosphoribosylaminoimidazole carboxylase activity"/>
    <property type="evidence" value="ECO:0007669"/>
    <property type="project" value="UniProtKB-UniRule"/>
</dbReference>
<accession>A0A8H7AF30</accession>
<dbReference type="InterPro" id="IPR000031">
    <property type="entry name" value="PurE_dom"/>
</dbReference>
<evidence type="ECO:0000313" key="14">
    <source>
        <dbReference type="Proteomes" id="UP000606974"/>
    </source>
</evidence>
<dbReference type="OrthoDB" id="15425at2759"/>
<dbReference type="InterPro" id="IPR013815">
    <property type="entry name" value="ATP_grasp_subdomain_1"/>
</dbReference>
<comment type="catalytic activity">
    <reaction evidence="1 11">
        <text>5-amino-1-(5-phospho-D-ribosyl)imidazole-4-carboxylate + H(+) = 5-amino-1-(5-phospho-beta-D-ribosyl)imidazole + CO2</text>
        <dbReference type="Rhea" id="RHEA:10792"/>
        <dbReference type="ChEBI" id="CHEBI:15378"/>
        <dbReference type="ChEBI" id="CHEBI:16526"/>
        <dbReference type="ChEBI" id="CHEBI:77657"/>
        <dbReference type="ChEBI" id="CHEBI:137981"/>
        <dbReference type="EC" id="4.1.1.21"/>
    </reaction>
</comment>
<dbReference type="NCBIfam" id="NF004679">
    <property type="entry name" value="PRK06019.1-5"/>
    <property type="match status" value="1"/>
</dbReference>
<feature type="domain" description="ATP-grasp" evidence="12">
    <location>
        <begin position="109"/>
        <end position="306"/>
    </location>
</feature>
<evidence type="ECO:0000256" key="10">
    <source>
        <dbReference type="ARBA" id="ARBA00023239"/>
    </source>
</evidence>
<dbReference type="Gene3D" id="3.40.50.20">
    <property type="match status" value="1"/>
</dbReference>
<dbReference type="SUPFAM" id="SSF52440">
    <property type="entry name" value="PreATP-grasp domain"/>
    <property type="match status" value="1"/>
</dbReference>
<evidence type="ECO:0000256" key="11">
    <source>
        <dbReference type="PIRNR" id="PIRNR001340"/>
    </source>
</evidence>
<dbReference type="InterPro" id="IPR033747">
    <property type="entry name" value="PurE_ClassI"/>
</dbReference>
<protein>
    <recommendedName>
        <fullName evidence="5 11">Phosphoribosylaminoimidazole carboxylase</fullName>
        <ecNumber evidence="4 11">4.1.1.21</ecNumber>
    </recommendedName>
</protein>
<comment type="pathway">
    <text evidence="2 11">Purine metabolism; IMP biosynthesis via de novo pathway; 5-amino-1-(5-phospho-D-ribosyl)imidazole-4-carboxylate from 5-amino-1-(5-phospho-D-ribosyl)imidazole (carboxylase route): step 1/1.</text>
</comment>
<dbReference type="Gene3D" id="3.40.50.1970">
    <property type="match status" value="1"/>
</dbReference>
<dbReference type="InterPro" id="IPR011054">
    <property type="entry name" value="Rudment_hybrid_motif"/>
</dbReference>
<keyword evidence="10 11" id="KW-0456">Lyase</keyword>
<dbReference type="AlphaFoldDB" id="A0A8H7AF30"/>
<keyword evidence="9 11" id="KW-0067">ATP-binding</keyword>
<dbReference type="EMBL" id="JAACFV010000061">
    <property type="protein sequence ID" value="KAF7507918.1"/>
    <property type="molecule type" value="Genomic_DNA"/>
</dbReference>
<sequence length="602" mass="65115">MDDLQVGVLGGGQLGRMFVEAAHCLNIKVSVLDAANAPAKQINALIEHVEGSFARAADVLALSQKCDILTVEIEHVDTKVLEEISEREPLKVQPSWQTIRIIQDKYRQKEHLIRNGIPTTESIPFGTASPQGLKEIADRLGYPFMLKSRTEAYDGRGNYPVRSVSEIEKAIATLKDRPLYVERWADFQMELAVMVVKTSSAASISSWETSTQSFPVAETVHEDSICKLTYTPARGVSKTVKSQAQELARKAVSAFEGRGVFGVEMFLLQDSSLLINEIAPRPHNSGHYTIEACHMSQYEAHLRAILPNLSNTIIPGATSLLTPNTNAIMLNVLGGPTPTSHLVVARAALTIPGAKIHLYGKAEGRPGRKMGHITLIAPTMQEAQEKIQPLINIVDAIRIHRSEGPTTSAETILTTAHTISTTDSSRAPLKAKPLIGITMGSDSDLPTLKPGVQILDDFRIPYEVTITSAHRTPDRMLQYARTASSRGLKVIIAAAGGAAHLPGMIASSTSLPVIGVPIKGKTLDGMDSLLSIVQMPRGVPVATVAIDNSVNAALLAVRVLGVEDEDVRARVEGYMMEMQKEVVAKAGVLEERGWKEYSGGSK</sequence>
<evidence type="ECO:0000259" key="12">
    <source>
        <dbReference type="PROSITE" id="PS50975"/>
    </source>
</evidence>
<dbReference type="EC" id="4.1.1.21" evidence="4 11"/>
<dbReference type="HAMAP" id="MF_01929">
    <property type="entry name" value="PurE_classI"/>
    <property type="match status" value="1"/>
</dbReference>
<dbReference type="PROSITE" id="PS50975">
    <property type="entry name" value="ATP_GRASP"/>
    <property type="match status" value="1"/>
</dbReference>
<dbReference type="Gene3D" id="3.30.470.20">
    <property type="entry name" value="ATP-grasp fold, B domain"/>
    <property type="match status" value="1"/>
</dbReference>
<dbReference type="PIRSF" id="PIRSF001340">
    <property type="entry name" value="AIR_carboxylase"/>
    <property type="match status" value="1"/>
</dbReference>
<comment type="caution">
    <text evidence="13">The sequence shown here is derived from an EMBL/GenBank/DDBJ whole genome shotgun (WGS) entry which is preliminary data.</text>
</comment>
<dbReference type="Proteomes" id="UP000606974">
    <property type="component" value="Unassembled WGS sequence"/>
</dbReference>
<evidence type="ECO:0000313" key="13">
    <source>
        <dbReference type="EMBL" id="KAF7507918.1"/>
    </source>
</evidence>
<keyword evidence="7 11" id="KW-0658">Purine biosynthesis</keyword>
<dbReference type="Gene3D" id="3.30.1490.20">
    <property type="entry name" value="ATP-grasp fold, A domain"/>
    <property type="match status" value="1"/>
</dbReference>
<proteinExistence type="inferred from homology"/>
<dbReference type="NCBIfam" id="TIGR01161">
    <property type="entry name" value="purK"/>
    <property type="match status" value="1"/>
</dbReference>
<comment type="similarity">
    <text evidence="3 11">In the C-terminal section; belongs to the AIR carboxylase family. Class I subfamily.</text>
</comment>
<dbReference type="PANTHER" id="PTHR11609:SF5">
    <property type="entry name" value="PHOSPHORIBOSYLAMINOIMIDAZOLE CARBOXYLASE"/>
    <property type="match status" value="1"/>
</dbReference>
<dbReference type="Pfam" id="PF02222">
    <property type="entry name" value="ATP-grasp"/>
    <property type="match status" value="1"/>
</dbReference>
<dbReference type="InterPro" id="IPR016301">
    <property type="entry name" value="Ade2_fungi/plant"/>
</dbReference>
<evidence type="ECO:0000256" key="3">
    <source>
        <dbReference type="ARBA" id="ARBA00006114"/>
    </source>
</evidence>
<keyword evidence="6 11" id="KW-0547">Nucleotide-binding</keyword>
<dbReference type="InterPro" id="IPR003135">
    <property type="entry name" value="ATP-grasp_carboxylate-amine"/>
</dbReference>